<dbReference type="PANTHER" id="PTHR46011:SF6">
    <property type="entry name" value="HIGH ZINC ACTIVATED NUCLEAR RECEPTOR PROTEIN"/>
    <property type="match status" value="1"/>
</dbReference>
<sequence length="179" mass="20187">KMAKSNDDEDDLDMEPRQAEEEEVDQTPFIDHNTFMLGFQSGSSTPLLDKIRWSYSIMCMTRKSGETGTKSSSFQLTQGDLEGSNIRFGPAKYSMHIPNSRICLSALYDFAKTAFPEFGALSEDNRGLCISGCIPSIIFLDAVYRGAHYFPNDLDTYFESYTTILDKESIQTFVDDCPF</sequence>
<feature type="region of interest" description="Disordered" evidence="1">
    <location>
        <begin position="1"/>
        <end position="25"/>
    </location>
</feature>
<evidence type="ECO:0000313" key="3">
    <source>
        <dbReference type="Proteomes" id="UP001432027"/>
    </source>
</evidence>
<dbReference type="AlphaFoldDB" id="A0AAV5T1A6"/>
<reference evidence="2" key="1">
    <citation type="submission" date="2023-10" db="EMBL/GenBank/DDBJ databases">
        <title>Genome assembly of Pristionchus species.</title>
        <authorList>
            <person name="Yoshida K."/>
            <person name="Sommer R.J."/>
        </authorList>
    </citation>
    <scope>NUCLEOTIDE SEQUENCE</scope>
    <source>
        <strain evidence="2">RS0144</strain>
    </source>
</reference>
<gene>
    <name evidence="2" type="ORF">PENTCL1PPCAC_7696</name>
</gene>
<dbReference type="EMBL" id="BTSX01000002">
    <property type="protein sequence ID" value="GMS85521.1"/>
    <property type="molecule type" value="Genomic_DNA"/>
</dbReference>
<dbReference type="GO" id="GO:0003700">
    <property type="term" value="F:DNA-binding transcription factor activity"/>
    <property type="evidence" value="ECO:0007669"/>
    <property type="project" value="TreeGrafter"/>
</dbReference>
<evidence type="ECO:0000256" key="1">
    <source>
        <dbReference type="SAM" id="MobiDB-lite"/>
    </source>
</evidence>
<protein>
    <submittedName>
        <fullName evidence="2">Uncharacterized protein</fullName>
    </submittedName>
</protein>
<feature type="non-terminal residue" evidence="2">
    <location>
        <position position="179"/>
    </location>
</feature>
<accession>A0AAV5T1A6</accession>
<comment type="caution">
    <text evidence="2">The sequence shown here is derived from an EMBL/GenBank/DDBJ whole genome shotgun (WGS) entry which is preliminary data.</text>
</comment>
<name>A0AAV5T1A6_9BILA</name>
<proteinExistence type="predicted"/>
<keyword evidence="3" id="KW-1185">Reference proteome</keyword>
<dbReference type="GO" id="GO:0005634">
    <property type="term" value="C:nucleus"/>
    <property type="evidence" value="ECO:0007669"/>
    <property type="project" value="TreeGrafter"/>
</dbReference>
<organism evidence="2 3">
    <name type="scientific">Pristionchus entomophagus</name>
    <dbReference type="NCBI Taxonomy" id="358040"/>
    <lineage>
        <taxon>Eukaryota</taxon>
        <taxon>Metazoa</taxon>
        <taxon>Ecdysozoa</taxon>
        <taxon>Nematoda</taxon>
        <taxon>Chromadorea</taxon>
        <taxon>Rhabditida</taxon>
        <taxon>Rhabditina</taxon>
        <taxon>Diplogasteromorpha</taxon>
        <taxon>Diplogasteroidea</taxon>
        <taxon>Neodiplogasteridae</taxon>
        <taxon>Pristionchus</taxon>
    </lineage>
</organism>
<evidence type="ECO:0000313" key="2">
    <source>
        <dbReference type="EMBL" id="GMS85521.1"/>
    </source>
</evidence>
<dbReference type="PANTHER" id="PTHR46011">
    <property type="entry name" value="NUCLEAR HORMONE RECEPTOR FAMILY MEMBER NHR-86-RELATED"/>
    <property type="match status" value="1"/>
</dbReference>
<feature type="non-terminal residue" evidence="2">
    <location>
        <position position="1"/>
    </location>
</feature>
<dbReference type="Proteomes" id="UP001432027">
    <property type="component" value="Unassembled WGS sequence"/>
</dbReference>